<evidence type="ECO:0000256" key="3">
    <source>
        <dbReference type="ARBA" id="ARBA00022552"/>
    </source>
</evidence>
<feature type="region of interest" description="Disordered" evidence="10">
    <location>
        <begin position="1"/>
        <end position="41"/>
    </location>
</feature>
<dbReference type="EMBL" id="JAPDRL010000011">
    <property type="protein sequence ID" value="KAJ9667689.1"/>
    <property type="molecule type" value="Genomic_DNA"/>
</dbReference>
<keyword evidence="6" id="KW-0949">S-adenosyl-L-methionine</keyword>
<dbReference type="SUPFAM" id="SSF55315">
    <property type="entry name" value="L30e-like"/>
    <property type="match status" value="1"/>
</dbReference>
<feature type="region of interest" description="Disordered" evidence="10">
    <location>
        <begin position="366"/>
        <end position="389"/>
    </location>
</feature>
<dbReference type="Gene3D" id="3.40.1280.10">
    <property type="match status" value="1"/>
</dbReference>
<dbReference type="SMART" id="SM00967">
    <property type="entry name" value="SpoU_sub_bind"/>
    <property type="match status" value="1"/>
</dbReference>
<keyword evidence="4" id="KW-0489">Methyltransferase</keyword>
<reference evidence="12" key="1">
    <citation type="submission" date="2022-10" db="EMBL/GenBank/DDBJ databases">
        <title>Culturing micro-colonial fungi from biological soil crusts in the Mojave desert and describing Neophaeococcomyces mojavensis, and introducing the new genera and species Taxawa tesnikishii.</title>
        <authorList>
            <person name="Kurbessoian T."/>
            <person name="Stajich J.E."/>
        </authorList>
    </citation>
    <scope>NUCLEOTIDE SEQUENCE</scope>
    <source>
        <strain evidence="12">TK_1</strain>
    </source>
</reference>
<keyword evidence="8" id="KW-0496">Mitochondrion</keyword>
<comment type="caution">
    <text evidence="12">The sequence shown here is derived from an EMBL/GenBank/DDBJ whole genome shotgun (WGS) entry which is preliminary data.</text>
</comment>
<protein>
    <recommendedName>
        <fullName evidence="9">rRNA methyltransferase 1, mitochondrial</fullName>
    </recommendedName>
</protein>
<dbReference type="InterPro" id="IPR047182">
    <property type="entry name" value="MRM1"/>
</dbReference>
<accession>A0ABQ9NZ90</accession>
<evidence type="ECO:0000256" key="10">
    <source>
        <dbReference type="SAM" id="MobiDB-lite"/>
    </source>
</evidence>
<gene>
    <name evidence="12" type="ORF">H2201_002224</name>
</gene>
<dbReference type="InterPro" id="IPR029028">
    <property type="entry name" value="Alpha/beta_knot_MTases"/>
</dbReference>
<dbReference type="Gene3D" id="3.30.1330.30">
    <property type="match status" value="1"/>
</dbReference>
<evidence type="ECO:0000256" key="4">
    <source>
        <dbReference type="ARBA" id="ARBA00022603"/>
    </source>
</evidence>
<keyword evidence="7" id="KW-0809">Transit peptide</keyword>
<keyword evidence="5" id="KW-0808">Transferase</keyword>
<evidence type="ECO:0000313" key="13">
    <source>
        <dbReference type="Proteomes" id="UP001172684"/>
    </source>
</evidence>
<evidence type="ECO:0000256" key="8">
    <source>
        <dbReference type="ARBA" id="ARBA00023128"/>
    </source>
</evidence>
<dbReference type="InterPro" id="IPR029064">
    <property type="entry name" value="Ribosomal_eL30-like_sf"/>
</dbReference>
<dbReference type="Pfam" id="PF00588">
    <property type="entry name" value="SpoU_methylase"/>
    <property type="match status" value="1"/>
</dbReference>
<feature type="compositionally biased region" description="Polar residues" evidence="10">
    <location>
        <begin position="1"/>
        <end position="10"/>
    </location>
</feature>
<dbReference type="InterPro" id="IPR047261">
    <property type="entry name" value="MRM1_MeTrfase_dom"/>
</dbReference>
<evidence type="ECO:0000313" key="12">
    <source>
        <dbReference type="EMBL" id="KAJ9667689.1"/>
    </source>
</evidence>
<dbReference type="Proteomes" id="UP001172684">
    <property type="component" value="Unassembled WGS sequence"/>
</dbReference>
<comment type="similarity">
    <text evidence="2">Belongs to the class IV-like SAM-binding methyltransferase superfamily. RNA methyltransferase TrmH family.</text>
</comment>
<dbReference type="CDD" id="cd18105">
    <property type="entry name" value="SpoU-like_MRM1"/>
    <property type="match status" value="1"/>
</dbReference>
<feature type="domain" description="RNA 2-O ribose methyltransferase substrate binding" evidence="11">
    <location>
        <begin position="49"/>
        <end position="132"/>
    </location>
</feature>
<dbReference type="InterPro" id="IPR029026">
    <property type="entry name" value="tRNA_m1G_MTases_N"/>
</dbReference>
<evidence type="ECO:0000256" key="5">
    <source>
        <dbReference type="ARBA" id="ARBA00022679"/>
    </source>
</evidence>
<dbReference type="SUPFAM" id="SSF75217">
    <property type="entry name" value="alpha/beta knot"/>
    <property type="match status" value="1"/>
</dbReference>
<evidence type="ECO:0000259" key="11">
    <source>
        <dbReference type="SMART" id="SM00967"/>
    </source>
</evidence>
<evidence type="ECO:0000256" key="1">
    <source>
        <dbReference type="ARBA" id="ARBA00004173"/>
    </source>
</evidence>
<evidence type="ECO:0000256" key="7">
    <source>
        <dbReference type="ARBA" id="ARBA00022946"/>
    </source>
</evidence>
<evidence type="ECO:0000256" key="9">
    <source>
        <dbReference type="ARBA" id="ARBA00034881"/>
    </source>
</evidence>
<proteinExistence type="inferred from homology"/>
<dbReference type="InterPro" id="IPR001537">
    <property type="entry name" value="SpoU_MeTrfase"/>
</dbReference>
<dbReference type="PANTHER" id="PTHR46103">
    <property type="entry name" value="RRNA METHYLTRANSFERASE 1, MITOCHONDRIAL"/>
    <property type="match status" value="1"/>
</dbReference>
<dbReference type="InterPro" id="IPR013123">
    <property type="entry name" value="SpoU_subst-bd"/>
</dbReference>
<dbReference type="PANTHER" id="PTHR46103:SF1">
    <property type="entry name" value="RRNA METHYLTRANSFERASE 1, MITOCHONDRIAL"/>
    <property type="match status" value="1"/>
</dbReference>
<keyword evidence="3" id="KW-0698">rRNA processing</keyword>
<sequence length="389" mass="42143">MWISEQSNGPDTFRPPRRNNKPEITGAASTRRSPGDPIPVPHTTAASQFLYGASAVLAALKAGKRKLYKLYLHQRAARDADGDSAFQIKRLAEKAGVELVQVQDDFLRVMDKMADWRPHNGYVLEASPLPKLPVTGLGEVSPTQSTFAVTVGHQSKEEREINGSNDKIPYNSHGWRQPFVLLLDHIVDQGNLGAVMRTAYFLGVDAVAISTYASASLTPAATKASAGAAEVVQTFAIEKPNEFVETSRNNGWQIFAAEALEDPNSAKEHSAADHQQTPPFVALLKSRRGKVRILPFRTPLADQPCILMLGGEGEGLTKKLRSLAHYEVGIPSVPGKKDVGVDSLNVSVAGALLCMEFLRKPADTKAKALPDTSNDEEEKLFDISPALAT</sequence>
<name>A0ABQ9NZ90_9PEZI</name>
<comment type="subcellular location">
    <subcellularLocation>
        <location evidence="1">Mitochondrion</location>
    </subcellularLocation>
</comment>
<dbReference type="Pfam" id="PF08032">
    <property type="entry name" value="SpoU_sub_bind"/>
    <property type="match status" value="1"/>
</dbReference>
<keyword evidence="13" id="KW-1185">Reference proteome</keyword>
<evidence type="ECO:0000256" key="6">
    <source>
        <dbReference type="ARBA" id="ARBA00022691"/>
    </source>
</evidence>
<evidence type="ECO:0000256" key="2">
    <source>
        <dbReference type="ARBA" id="ARBA00007228"/>
    </source>
</evidence>
<organism evidence="12 13">
    <name type="scientific">Coniosporium apollinis</name>
    <dbReference type="NCBI Taxonomy" id="61459"/>
    <lineage>
        <taxon>Eukaryota</taxon>
        <taxon>Fungi</taxon>
        <taxon>Dikarya</taxon>
        <taxon>Ascomycota</taxon>
        <taxon>Pezizomycotina</taxon>
        <taxon>Dothideomycetes</taxon>
        <taxon>Dothideomycetes incertae sedis</taxon>
        <taxon>Coniosporium</taxon>
    </lineage>
</organism>